<evidence type="ECO:0000313" key="2">
    <source>
        <dbReference type="Proteomes" id="UP000268320"/>
    </source>
</evidence>
<dbReference type="GeneID" id="55004117"/>
<dbReference type="RefSeq" id="YP_009813042.1">
    <property type="nucleotide sequence ID" value="NC_048073.1"/>
</dbReference>
<organism evidence="1 2">
    <name type="scientific">Escherichia phage FEC19</name>
    <dbReference type="NCBI Taxonomy" id="2315486"/>
    <lineage>
        <taxon>Viruses</taxon>
        <taxon>Duplodnaviria</taxon>
        <taxon>Heunggongvirae</taxon>
        <taxon>Uroviricota</taxon>
        <taxon>Caudoviricetes</taxon>
        <taxon>Lindbergviridae</taxon>
        <taxon>Wifcevirus</taxon>
        <taxon>Wifcevirus FEC19</taxon>
    </lineage>
</organism>
<accession>A0A386KIN4</accession>
<proteinExistence type="predicted"/>
<keyword evidence="2" id="KW-1185">Reference proteome</keyword>
<dbReference type="KEGG" id="vg:55004117"/>
<name>A0A386KIN4_9CAUD</name>
<dbReference type="Proteomes" id="UP000268320">
    <property type="component" value="Genome"/>
</dbReference>
<protein>
    <submittedName>
        <fullName evidence="1">Uncharacterized protein</fullName>
    </submittedName>
</protein>
<dbReference type="EMBL" id="MH816966">
    <property type="protein sequence ID" value="AYD85505.1"/>
    <property type="molecule type" value="Genomic_DNA"/>
</dbReference>
<reference evidence="1 2" key="1">
    <citation type="submission" date="2018-08" db="EMBL/GenBank/DDBJ databases">
        <title>Characterization and Complete Genome Sequence Analysis of a Lytic Bacteriophage FEC19 infecting Escherichia coli O157:H7.</title>
        <authorList>
            <person name="Fan C."/>
            <person name="Zhao C."/>
            <person name="Tie D."/>
            <person name="Sun Y."/>
        </authorList>
    </citation>
    <scope>NUCLEOTIDE SEQUENCE [LARGE SCALE GENOMIC DNA]</scope>
</reference>
<evidence type="ECO:0000313" key="1">
    <source>
        <dbReference type="EMBL" id="AYD85505.1"/>
    </source>
</evidence>
<sequence length="306" mass="30835">MTIPISTFPLSGQTPVLPAVYANGLAIVSEFTSDKNLIVPLSPPLASGYNSVGQFFMIGNDGDSTSKPNLTLSVPKMNITDVQTGLTASTITIAFGEAVIIGMESGGSKNAVAVKVVKSSGNQYTLPAATASVLGGVKIGSGISVAGDGTISVTQYSLPIASASTLGGVKVGTTLSIDGSGVLNAAASNVQNTSNSVSNPPTTLVNLATLNLPAGKWLVTASQLTVATEGVQANTGITVKLSTSNSDITDDAFTMSAGIRAAGRFGGNIPTKIITLAAPGNVYLNYQCTDALTSTVYGQITAIKLN</sequence>